<feature type="domain" description="Ribosome maturation factor RimP C-terminal" evidence="5">
    <location>
        <begin position="93"/>
        <end position="153"/>
    </location>
</feature>
<accession>A0A0R2HLV5</accession>
<evidence type="ECO:0000313" key="6">
    <source>
        <dbReference type="EMBL" id="KRN51068.1"/>
    </source>
</evidence>
<dbReference type="PATRIC" id="fig|1410657.5.peg.1183"/>
<dbReference type="Pfam" id="PF17384">
    <property type="entry name" value="DUF150_C"/>
    <property type="match status" value="1"/>
</dbReference>
<comment type="subcellular location">
    <subcellularLocation>
        <location evidence="3">Cytoplasm</location>
    </subcellularLocation>
</comment>
<keyword evidence="2 3" id="KW-0690">Ribosome biogenesis</keyword>
<comment type="similarity">
    <text evidence="3">Belongs to the RimP family.</text>
</comment>
<dbReference type="Gene3D" id="2.30.30.180">
    <property type="entry name" value="Ribosome maturation factor RimP, C-terminal domain"/>
    <property type="match status" value="1"/>
</dbReference>
<dbReference type="InterPro" id="IPR036847">
    <property type="entry name" value="RimP_C_sf"/>
</dbReference>
<name>A0A0R2HLV5_9FIRM</name>
<comment type="function">
    <text evidence="3">Required for maturation of 30S ribosomal subunits.</text>
</comment>
<dbReference type="RefSeq" id="WP_029070481.1">
    <property type="nucleotide sequence ID" value="NZ_JNKN01000004.1"/>
</dbReference>
<dbReference type="CDD" id="cd01734">
    <property type="entry name" value="YlxS_C"/>
    <property type="match status" value="1"/>
</dbReference>
<dbReference type="InterPro" id="IPR028998">
    <property type="entry name" value="RimP_C"/>
</dbReference>
<dbReference type="EMBL" id="JQBL01000003">
    <property type="protein sequence ID" value="KRN51068.1"/>
    <property type="molecule type" value="Genomic_DNA"/>
</dbReference>
<dbReference type="PANTHER" id="PTHR33867">
    <property type="entry name" value="RIBOSOME MATURATION FACTOR RIMP"/>
    <property type="match status" value="1"/>
</dbReference>
<proteinExistence type="inferred from homology"/>
<evidence type="ECO:0000313" key="7">
    <source>
        <dbReference type="Proteomes" id="UP000051841"/>
    </source>
</evidence>
<dbReference type="PANTHER" id="PTHR33867:SF1">
    <property type="entry name" value="RIBOSOME MATURATION FACTOR RIMP"/>
    <property type="match status" value="1"/>
</dbReference>
<evidence type="ECO:0000259" key="4">
    <source>
        <dbReference type="Pfam" id="PF02576"/>
    </source>
</evidence>
<dbReference type="Proteomes" id="UP000051841">
    <property type="component" value="Unassembled WGS sequence"/>
</dbReference>
<protein>
    <recommendedName>
        <fullName evidence="3">Ribosome maturation factor RimP</fullName>
    </recommendedName>
</protein>
<dbReference type="GO" id="GO:0005829">
    <property type="term" value="C:cytosol"/>
    <property type="evidence" value="ECO:0007669"/>
    <property type="project" value="TreeGrafter"/>
</dbReference>
<dbReference type="SUPFAM" id="SSF74942">
    <property type="entry name" value="YhbC-like, C-terminal domain"/>
    <property type="match status" value="1"/>
</dbReference>
<dbReference type="InterPro" id="IPR035956">
    <property type="entry name" value="RimP_N_sf"/>
</dbReference>
<keyword evidence="1 3" id="KW-0963">Cytoplasm</keyword>
<dbReference type="GO" id="GO:0006412">
    <property type="term" value="P:translation"/>
    <property type="evidence" value="ECO:0007669"/>
    <property type="project" value="TreeGrafter"/>
</dbReference>
<dbReference type="AlphaFoldDB" id="A0A0R2HLV5"/>
<feature type="domain" description="Ribosome maturation factor RimP N-terminal" evidence="4">
    <location>
        <begin position="9"/>
        <end position="81"/>
    </location>
</feature>
<sequence length="153" mass="17781">MLEKIKLAIVPLIEAQDCYLDDLVYEKEAGEMYLRVYIEKNGDNLDMDTCVAVSEAVSEKLDEIDVIKDEYYLEVSSPGIEKPLRTWEKVVENVDSYVHIDFKDPKEGMHEVEGTILSAENEIILLQYFVKGRKKKIEIPYDNVRFIRLAVKF</sequence>
<keyword evidence="7" id="KW-1185">Reference proteome</keyword>
<evidence type="ECO:0000256" key="2">
    <source>
        <dbReference type="ARBA" id="ARBA00022517"/>
    </source>
</evidence>
<gene>
    <name evidence="3" type="primary">rimP</name>
    <name evidence="6" type="ORF">IV49_GL001142</name>
</gene>
<evidence type="ECO:0000256" key="3">
    <source>
        <dbReference type="HAMAP-Rule" id="MF_01077"/>
    </source>
</evidence>
<reference evidence="6 7" key="1">
    <citation type="journal article" date="2015" name="Genome Announc.">
        <title>Expanding the biotechnology potential of lactobacilli through comparative genomics of 213 strains and associated genera.</title>
        <authorList>
            <person name="Sun Z."/>
            <person name="Harris H.M."/>
            <person name="McCann A."/>
            <person name="Guo C."/>
            <person name="Argimon S."/>
            <person name="Zhang W."/>
            <person name="Yang X."/>
            <person name="Jeffery I.B."/>
            <person name="Cooney J.C."/>
            <person name="Kagawa T.F."/>
            <person name="Liu W."/>
            <person name="Song Y."/>
            <person name="Salvetti E."/>
            <person name="Wrobel A."/>
            <person name="Rasinkangas P."/>
            <person name="Parkhill J."/>
            <person name="Rea M.C."/>
            <person name="O'Sullivan O."/>
            <person name="Ritari J."/>
            <person name="Douillard F.P."/>
            <person name="Paul Ross R."/>
            <person name="Yang R."/>
            <person name="Briner A.E."/>
            <person name="Felis G.E."/>
            <person name="de Vos W.M."/>
            <person name="Barrangou R."/>
            <person name="Klaenhammer T.R."/>
            <person name="Caufield P.W."/>
            <person name="Cui Y."/>
            <person name="Zhang H."/>
            <person name="O'Toole P.W."/>
        </authorList>
    </citation>
    <scope>NUCLEOTIDE SEQUENCE [LARGE SCALE GENOMIC DNA]</scope>
    <source>
        <strain evidence="6 7">DSM 20405</strain>
    </source>
</reference>
<comment type="caution">
    <text evidence="6">The sequence shown here is derived from an EMBL/GenBank/DDBJ whole genome shotgun (WGS) entry which is preliminary data.</text>
</comment>
<dbReference type="GO" id="GO:0000028">
    <property type="term" value="P:ribosomal small subunit assembly"/>
    <property type="evidence" value="ECO:0007669"/>
    <property type="project" value="TreeGrafter"/>
</dbReference>
<dbReference type="Pfam" id="PF02576">
    <property type="entry name" value="RimP_N"/>
    <property type="match status" value="1"/>
</dbReference>
<dbReference type="InterPro" id="IPR028989">
    <property type="entry name" value="RimP_N"/>
</dbReference>
<organism evidence="6 7">
    <name type="scientific">Kandleria vitulina DSM 20405</name>
    <dbReference type="NCBI Taxonomy" id="1410657"/>
    <lineage>
        <taxon>Bacteria</taxon>
        <taxon>Bacillati</taxon>
        <taxon>Bacillota</taxon>
        <taxon>Erysipelotrichia</taxon>
        <taxon>Erysipelotrichales</taxon>
        <taxon>Coprobacillaceae</taxon>
        <taxon>Kandleria</taxon>
    </lineage>
</organism>
<dbReference type="Gene3D" id="3.30.300.70">
    <property type="entry name" value="RimP-like superfamily, N-terminal"/>
    <property type="match status" value="1"/>
</dbReference>
<evidence type="ECO:0000256" key="1">
    <source>
        <dbReference type="ARBA" id="ARBA00022490"/>
    </source>
</evidence>
<evidence type="ECO:0000259" key="5">
    <source>
        <dbReference type="Pfam" id="PF17384"/>
    </source>
</evidence>
<dbReference type="SUPFAM" id="SSF75420">
    <property type="entry name" value="YhbC-like, N-terminal domain"/>
    <property type="match status" value="1"/>
</dbReference>
<dbReference type="InterPro" id="IPR003728">
    <property type="entry name" value="Ribosome_maturation_RimP"/>
</dbReference>
<dbReference type="HAMAP" id="MF_01077">
    <property type="entry name" value="RimP"/>
    <property type="match status" value="1"/>
</dbReference>